<dbReference type="EMBL" id="JAGKHQ010000002">
    <property type="protein sequence ID" value="KAG7522464.1"/>
    <property type="molecule type" value="Genomic_DNA"/>
</dbReference>
<comment type="caution">
    <text evidence="1">The sequence shown here is derived from an EMBL/GenBank/DDBJ whole genome shotgun (WGS) entry which is preliminary data.</text>
</comment>
<accession>A0AAV6SZD2</accession>
<name>A0AAV6SZD2_SOLSE</name>
<sequence>MAQRPIKTQCEKELEEHIRHTVQYCLALVERIKFMLSGILASFISCHTERFEMNTNVLNTDPSGVTR</sequence>
<gene>
    <name evidence="1" type="ORF">JOB18_022957</name>
</gene>
<dbReference type="Proteomes" id="UP000693946">
    <property type="component" value="Linkage Group LG10"/>
</dbReference>
<proteinExistence type="predicted"/>
<protein>
    <submittedName>
        <fullName evidence="1">Uncharacterized protein</fullName>
    </submittedName>
</protein>
<reference evidence="1 2" key="1">
    <citation type="journal article" date="2021" name="Sci. Rep.">
        <title>Chromosome anchoring in Senegalese sole (Solea senegalensis) reveals sex-associated markers and genome rearrangements in flatfish.</title>
        <authorList>
            <person name="Guerrero-Cozar I."/>
            <person name="Gomez-Garrido J."/>
            <person name="Berbel C."/>
            <person name="Martinez-Blanch J.F."/>
            <person name="Alioto T."/>
            <person name="Claros M.G."/>
            <person name="Gagnaire P.A."/>
            <person name="Manchado M."/>
        </authorList>
    </citation>
    <scope>NUCLEOTIDE SEQUENCE [LARGE SCALE GENOMIC DNA]</scope>
    <source>
        <strain evidence="1">Sse05_10M</strain>
    </source>
</reference>
<evidence type="ECO:0000313" key="2">
    <source>
        <dbReference type="Proteomes" id="UP000693946"/>
    </source>
</evidence>
<dbReference type="AlphaFoldDB" id="A0AAV6SZD2"/>
<keyword evidence="2" id="KW-1185">Reference proteome</keyword>
<evidence type="ECO:0000313" key="1">
    <source>
        <dbReference type="EMBL" id="KAG7522464.1"/>
    </source>
</evidence>
<organism evidence="1 2">
    <name type="scientific">Solea senegalensis</name>
    <name type="common">Senegalese sole</name>
    <dbReference type="NCBI Taxonomy" id="28829"/>
    <lineage>
        <taxon>Eukaryota</taxon>
        <taxon>Metazoa</taxon>
        <taxon>Chordata</taxon>
        <taxon>Craniata</taxon>
        <taxon>Vertebrata</taxon>
        <taxon>Euteleostomi</taxon>
        <taxon>Actinopterygii</taxon>
        <taxon>Neopterygii</taxon>
        <taxon>Teleostei</taxon>
        <taxon>Neoteleostei</taxon>
        <taxon>Acanthomorphata</taxon>
        <taxon>Carangaria</taxon>
        <taxon>Pleuronectiformes</taxon>
        <taxon>Pleuronectoidei</taxon>
        <taxon>Soleidae</taxon>
        <taxon>Solea</taxon>
    </lineage>
</organism>